<reference evidence="3 4" key="1">
    <citation type="journal article" date="2016" name="Nat. Commun.">
        <title>Ectomycorrhizal ecology is imprinted in the genome of the dominant symbiotic fungus Cenococcum geophilum.</title>
        <authorList>
            <consortium name="DOE Joint Genome Institute"/>
            <person name="Peter M."/>
            <person name="Kohler A."/>
            <person name="Ohm R.A."/>
            <person name="Kuo A."/>
            <person name="Krutzmann J."/>
            <person name="Morin E."/>
            <person name="Arend M."/>
            <person name="Barry K.W."/>
            <person name="Binder M."/>
            <person name="Choi C."/>
            <person name="Clum A."/>
            <person name="Copeland A."/>
            <person name="Grisel N."/>
            <person name="Haridas S."/>
            <person name="Kipfer T."/>
            <person name="LaButti K."/>
            <person name="Lindquist E."/>
            <person name="Lipzen A."/>
            <person name="Maire R."/>
            <person name="Meier B."/>
            <person name="Mihaltcheva S."/>
            <person name="Molinier V."/>
            <person name="Murat C."/>
            <person name="Poggeler S."/>
            <person name="Quandt C.A."/>
            <person name="Sperisen C."/>
            <person name="Tritt A."/>
            <person name="Tisserant E."/>
            <person name="Crous P.W."/>
            <person name="Henrissat B."/>
            <person name="Nehls U."/>
            <person name="Egli S."/>
            <person name="Spatafora J.W."/>
            <person name="Grigoriev I.V."/>
            <person name="Martin F.M."/>
        </authorList>
    </citation>
    <scope>NUCLEOTIDE SEQUENCE [LARGE SCALE GENOMIC DNA]</scope>
    <source>
        <strain evidence="3 4">CBS 207.34</strain>
    </source>
</reference>
<accession>A0A8E2JUX5</accession>
<name>A0A8E2JUX5_9PEZI</name>
<dbReference type="OrthoDB" id="2270193at2759"/>
<dbReference type="PANTHER" id="PTHR37543:SF1">
    <property type="entry name" value="CCCH ZINC FINGER DNA BINDING PROTEIN (AFU_ORTHOLOGUE AFUA_5G12760)"/>
    <property type="match status" value="1"/>
</dbReference>
<gene>
    <name evidence="3" type="ORF">AOQ84DRAFT_251698</name>
</gene>
<evidence type="ECO:0000259" key="2">
    <source>
        <dbReference type="Pfam" id="PF25540"/>
    </source>
</evidence>
<protein>
    <recommendedName>
        <fullName evidence="2">DUF7923 domain-containing protein</fullName>
    </recommendedName>
</protein>
<keyword evidence="4" id="KW-1185">Reference proteome</keyword>
<dbReference type="Proteomes" id="UP000250140">
    <property type="component" value="Unassembled WGS sequence"/>
</dbReference>
<dbReference type="PANTHER" id="PTHR37543">
    <property type="entry name" value="CCCH ZINC FINGER DNA BINDING PROTEIN (AFU_ORTHOLOGUE AFUA_5G12760)"/>
    <property type="match status" value="1"/>
</dbReference>
<dbReference type="EMBL" id="KV749301">
    <property type="protein sequence ID" value="OCL10159.1"/>
    <property type="molecule type" value="Genomic_DNA"/>
</dbReference>
<sequence length="225" mass="24733">QGQRPYAVVLIDADIDGFIFLDRFITKGTKGGEAAADEFLARTREYLRSVHDDAEKLDVVVRIYANLEGMANLLVREGKVRNLGQLRAFSTAFSSRVPFFDFVDVGVGKDGGAARKIRENLHFHAQSYQCAHILLGASPDTASVSLLEQLPGDRLTLIDSVPLAQNARALGLKTMRYLTLFPPPPKAIPSSRTGRPQLQLTSSRDDPNTTWLVIRPERSKSQGAG</sequence>
<feature type="non-terminal residue" evidence="3">
    <location>
        <position position="1"/>
    </location>
</feature>
<dbReference type="Pfam" id="PF25540">
    <property type="entry name" value="DUF7923"/>
    <property type="match status" value="1"/>
</dbReference>
<feature type="non-terminal residue" evidence="3">
    <location>
        <position position="225"/>
    </location>
</feature>
<evidence type="ECO:0000256" key="1">
    <source>
        <dbReference type="SAM" id="MobiDB-lite"/>
    </source>
</evidence>
<feature type="domain" description="DUF7923" evidence="2">
    <location>
        <begin position="2"/>
        <end position="181"/>
    </location>
</feature>
<feature type="region of interest" description="Disordered" evidence="1">
    <location>
        <begin position="183"/>
        <end position="225"/>
    </location>
</feature>
<dbReference type="AlphaFoldDB" id="A0A8E2JUX5"/>
<proteinExistence type="predicted"/>
<feature type="compositionally biased region" description="Basic and acidic residues" evidence="1">
    <location>
        <begin position="215"/>
        <end position="225"/>
    </location>
</feature>
<feature type="compositionally biased region" description="Polar residues" evidence="1">
    <location>
        <begin position="190"/>
        <end position="202"/>
    </location>
</feature>
<evidence type="ECO:0000313" key="3">
    <source>
        <dbReference type="EMBL" id="OCL10159.1"/>
    </source>
</evidence>
<evidence type="ECO:0000313" key="4">
    <source>
        <dbReference type="Proteomes" id="UP000250140"/>
    </source>
</evidence>
<dbReference type="InterPro" id="IPR057683">
    <property type="entry name" value="DUF7923"/>
</dbReference>
<organism evidence="3 4">
    <name type="scientific">Glonium stellatum</name>
    <dbReference type="NCBI Taxonomy" id="574774"/>
    <lineage>
        <taxon>Eukaryota</taxon>
        <taxon>Fungi</taxon>
        <taxon>Dikarya</taxon>
        <taxon>Ascomycota</taxon>
        <taxon>Pezizomycotina</taxon>
        <taxon>Dothideomycetes</taxon>
        <taxon>Pleosporomycetidae</taxon>
        <taxon>Gloniales</taxon>
        <taxon>Gloniaceae</taxon>
        <taxon>Glonium</taxon>
    </lineage>
</organism>